<dbReference type="Proteomes" id="UP000824782">
    <property type="component" value="Unassembled WGS sequence"/>
</dbReference>
<evidence type="ECO:0000313" key="2">
    <source>
        <dbReference type="Proteomes" id="UP000824782"/>
    </source>
</evidence>
<gene>
    <name evidence="1" type="ORF">GDO81_004650</name>
</gene>
<accession>A0AAV7CIM4</accession>
<dbReference type="EMBL" id="WNYA01000002">
    <property type="protein sequence ID" value="KAG8584535.1"/>
    <property type="molecule type" value="Genomic_DNA"/>
</dbReference>
<sequence length="114" mass="13066">MVIPSLGLIIYLSPFTHGSIGLYNFLTLCQQLCCIYVSFHHFAGFAEDSSGNIRRFTHHVFRLPDNMSSLDMRTRSDTPLAFHQCVPGQYTLARDSLFLDAGLENLFYSVWTRR</sequence>
<protein>
    <submittedName>
        <fullName evidence="1">Uncharacterized protein</fullName>
    </submittedName>
</protein>
<dbReference type="AlphaFoldDB" id="A0AAV7CIM4"/>
<reference evidence="1" key="1">
    <citation type="thesis" date="2020" institute="ProQuest LLC" country="789 East Eisenhower Parkway, Ann Arbor, MI, USA">
        <title>Comparative Genomics and Chromosome Evolution.</title>
        <authorList>
            <person name="Mudd A.B."/>
        </authorList>
    </citation>
    <scope>NUCLEOTIDE SEQUENCE</scope>
    <source>
        <strain evidence="1">237g6f4</strain>
        <tissue evidence="1">Blood</tissue>
    </source>
</reference>
<proteinExistence type="predicted"/>
<name>A0AAV7CIM4_ENGPU</name>
<keyword evidence="2" id="KW-1185">Reference proteome</keyword>
<comment type="caution">
    <text evidence="1">The sequence shown here is derived from an EMBL/GenBank/DDBJ whole genome shotgun (WGS) entry which is preliminary data.</text>
</comment>
<evidence type="ECO:0000313" key="1">
    <source>
        <dbReference type="EMBL" id="KAG8584535.1"/>
    </source>
</evidence>
<organism evidence="1 2">
    <name type="scientific">Engystomops pustulosus</name>
    <name type="common">Tungara frog</name>
    <name type="synonym">Physalaemus pustulosus</name>
    <dbReference type="NCBI Taxonomy" id="76066"/>
    <lineage>
        <taxon>Eukaryota</taxon>
        <taxon>Metazoa</taxon>
        <taxon>Chordata</taxon>
        <taxon>Craniata</taxon>
        <taxon>Vertebrata</taxon>
        <taxon>Euteleostomi</taxon>
        <taxon>Amphibia</taxon>
        <taxon>Batrachia</taxon>
        <taxon>Anura</taxon>
        <taxon>Neobatrachia</taxon>
        <taxon>Hyloidea</taxon>
        <taxon>Leptodactylidae</taxon>
        <taxon>Leiuperinae</taxon>
        <taxon>Engystomops</taxon>
    </lineage>
</organism>